<evidence type="ECO:0000313" key="8">
    <source>
        <dbReference type="EMBL" id="QDF42047.1"/>
    </source>
</evidence>
<dbReference type="Proteomes" id="UP000319298">
    <property type="component" value="Chromosome"/>
</dbReference>
<dbReference type="EMBL" id="CP041090">
    <property type="protein sequence ID" value="QDF42047.1"/>
    <property type="molecule type" value="Genomic_DNA"/>
</dbReference>
<feature type="domain" description="Major facilitator superfamily (MFS) profile" evidence="7">
    <location>
        <begin position="16"/>
        <end position="398"/>
    </location>
</feature>
<dbReference type="PANTHER" id="PTHR23508">
    <property type="entry name" value="CARBOXYLIC ACID TRANSPORTER PROTEIN HOMOLOG"/>
    <property type="match status" value="1"/>
</dbReference>
<evidence type="ECO:0000256" key="2">
    <source>
        <dbReference type="ARBA" id="ARBA00022692"/>
    </source>
</evidence>
<dbReference type="InterPro" id="IPR011701">
    <property type="entry name" value="MFS"/>
</dbReference>
<dbReference type="PROSITE" id="PS50850">
    <property type="entry name" value="MFS"/>
    <property type="match status" value="1"/>
</dbReference>
<feature type="transmembrane region" description="Helical" evidence="6">
    <location>
        <begin position="372"/>
        <end position="392"/>
    </location>
</feature>
<keyword evidence="4 6" id="KW-0472">Membrane</keyword>
<dbReference type="InterPro" id="IPR036259">
    <property type="entry name" value="MFS_trans_sf"/>
</dbReference>
<evidence type="ECO:0000256" key="4">
    <source>
        <dbReference type="ARBA" id="ARBA00023136"/>
    </source>
</evidence>
<evidence type="ECO:0000259" key="7">
    <source>
        <dbReference type="PROSITE" id="PS50850"/>
    </source>
</evidence>
<proteinExistence type="predicted"/>
<dbReference type="SUPFAM" id="SSF103473">
    <property type="entry name" value="MFS general substrate transporter"/>
    <property type="match status" value="1"/>
</dbReference>
<feature type="transmembrane region" description="Helical" evidence="6">
    <location>
        <begin position="253"/>
        <end position="276"/>
    </location>
</feature>
<feature type="transmembrane region" description="Helical" evidence="6">
    <location>
        <begin position="12"/>
        <end position="37"/>
    </location>
</feature>
<dbReference type="Gene3D" id="1.20.1250.20">
    <property type="entry name" value="MFS general substrate transporter like domains"/>
    <property type="match status" value="2"/>
</dbReference>
<gene>
    <name evidence="8" type="ORF">FJN17_33130</name>
</gene>
<feature type="transmembrane region" description="Helical" evidence="6">
    <location>
        <begin position="342"/>
        <end position="366"/>
    </location>
</feature>
<keyword evidence="9" id="KW-1185">Reference proteome</keyword>
<evidence type="ECO:0000313" key="9">
    <source>
        <dbReference type="Proteomes" id="UP000319298"/>
    </source>
</evidence>
<keyword evidence="3 6" id="KW-1133">Transmembrane helix</keyword>
<comment type="subcellular location">
    <subcellularLocation>
        <location evidence="1">Membrane</location>
        <topology evidence="1">Multi-pass membrane protein</topology>
    </subcellularLocation>
</comment>
<feature type="transmembrane region" description="Helical" evidence="6">
    <location>
        <begin position="82"/>
        <end position="100"/>
    </location>
</feature>
<dbReference type="RefSeq" id="WP_140482994.1">
    <property type="nucleotide sequence ID" value="NZ_CP041090.2"/>
</dbReference>
<evidence type="ECO:0000256" key="6">
    <source>
        <dbReference type="SAM" id="Phobius"/>
    </source>
</evidence>
<sequence>MQNTSGEQASQGQLHALFAAYLGWTLDAFDFFIMVFVLREVAASFQVPVGDVATAITLTLACRAVGAIIFGRLADRFGRRPVLMLNIVCYALLEFCSGLAPTLTAFLILRALFGVAMGGEWGVASSLVMESVPEKWRGLASGVLQAGYPSGYLLASLLYLALPWLGWRGMFMVGILPAVLAFYVRRSVQESPAWQSFSAEDRKVGIWQVLRRSAGFASFAVVLMMALNFFAHGSQDLYPSEFLGAQHKLSTDMISAIMIVANIGGLIGGIAFGMLSQRIGRKWAMTLAVLLALPVLPFWASASTPLMLGFTAFLMLVCVQGAWGIVPAYLNELSPPSVRATFPGFVYQAGNFLAAANANIQIWIAGHFANNYGLTMALTAGVMAILVALLVASGPEPKGARMAAKPRGTAPKNDGTGILTASVL</sequence>
<feature type="transmembrane region" description="Helical" evidence="6">
    <location>
        <begin position="283"/>
        <end position="300"/>
    </location>
</feature>
<dbReference type="CDD" id="cd17316">
    <property type="entry name" value="MFS_SV2_like"/>
    <property type="match status" value="1"/>
</dbReference>
<reference evidence="8 9" key="2">
    <citation type="journal article" date="2020" name="Int. J. Syst. Evol. Microbiol.">
        <title>Description and complete genome sequences of Bradyrhizobium symbiodeficiens sp. nov., a non-symbiotic bacterium associated with legumes native to Canada.</title>
        <authorList>
            <person name="Bromfield E.S.P."/>
            <person name="Cloutier S."/>
            <person name="Nguyen H.D.T."/>
        </authorList>
    </citation>
    <scope>NUCLEOTIDE SEQUENCE [LARGE SCALE GENOMIC DNA]</scope>
    <source>
        <strain evidence="8 9">65S1MB</strain>
    </source>
</reference>
<feature type="region of interest" description="Disordered" evidence="5">
    <location>
        <begin position="400"/>
        <end position="424"/>
    </location>
</feature>
<feature type="transmembrane region" description="Helical" evidence="6">
    <location>
        <begin position="165"/>
        <end position="184"/>
    </location>
</feature>
<feature type="transmembrane region" description="Helical" evidence="6">
    <location>
        <begin position="306"/>
        <end position="330"/>
    </location>
</feature>
<evidence type="ECO:0000256" key="5">
    <source>
        <dbReference type="SAM" id="MobiDB-lite"/>
    </source>
</evidence>
<feature type="transmembrane region" description="Helical" evidence="6">
    <location>
        <begin position="213"/>
        <end position="233"/>
    </location>
</feature>
<name>A0ABX5WJP4_9BRAD</name>
<organism evidence="8 9">
    <name type="scientific">Bradyrhizobium symbiodeficiens</name>
    <dbReference type="NCBI Taxonomy" id="1404367"/>
    <lineage>
        <taxon>Bacteria</taxon>
        <taxon>Pseudomonadati</taxon>
        <taxon>Pseudomonadota</taxon>
        <taxon>Alphaproteobacteria</taxon>
        <taxon>Hyphomicrobiales</taxon>
        <taxon>Nitrobacteraceae</taxon>
        <taxon>Bradyrhizobium</taxon>
    </lineage>
</organism>
<dbReference type="InterPro" id="IPR005829">
    <property type="entry name" value="Sugar_transporter_CS"/>
</dbReference>
<dbReference type="Pfam" id="PF07690">
    <property type="entry name" value="MFS_1"/>
    <property type="match status" value="2"/>
</dbReference>
<evidence type="ECO:0000256" key="1">
    <source>
        <dbReference type="ARBA" id="ARBA00004141"/>
    </source>
</evidence>
<reference evidence="9" key="1">
    <citation type="submission" date="2019-06" db="EMBL/GenBank/DDBJ databases">
        <title>Whole-Genome Sequence of Bradyrhizobium sp. 3 Strain 65S1MB.</title>
        <authorList>
            <person name="Bromfield E.S.P."/>
            <person name="Cloutier S."/>
            <person name="Nguyen H.D.T."/>
        </authorList>
    </citation>
    <scope>NUCLEOTIDE SEQUENCE [LARGE SCALE GENOMIC DNA]</scope>
    <source>
        <strain evidence="9">65S1MB</strain>
    </source>
</reference>
<evidence type="ECO:0000256" key="3">
    <source>
        <dbReference type="ARBA" id="ARBA00022989"/>
    </source>
</evidence>
<protein>
    <submittedName>
        <fullName evidence="8">MFS transporter</fullName>
    </submittedName>
</protein>
<dbReference type="PROSITE" id="PS00217">
    <property type="entry name" value="SUGAR_TRANSPORT_2"/>
    <property type="match status" value="1"/>
</dbReference>
<dbReference type="PANTHER" id="PTHR23508:SF10">
    <property type="entry name" value="CARBOXYLIC ACID TRANSPORTER PROTEIN HOMOLOG"/>
    <property type="match status" value="1"/>
</dbReference>
<accession>A0ABX5WJP4</accession>
<feature type="transmembrane region" description="Helical" evidence="6">
    <location>
        <begin position="49"/>
        <end position="70"/>
    </location>
</feature>
<dbReference type="InterPro" id="IPR020846">
    <property type="entry name" value="MFS_dom"/>
</dbReference>
<keyword evidence="2 6" id="KW-0812">Transmembrane</keyword>